<keyword evidence="6 10" id="KW-0051">Antiviral defense</keyword>
<dbReference type="Gene3D" id="1.20.120.920">
    <property type="entry name" value="CRISPR-associated endonuclease Cas1, C-terminal domain"/>
    <property type="match status" value="1"/>
</dbReference>
<evidence type="ECO:0000256" key="8">
    <source>
        <dbReference type="ARBA" id="ARBA00023211"/>
    </source>
</evidence>
<evidence type="ECO:0000256" key="2">
    <source>
        <dbReference type="ARBA" id="ARBA00022723"/>
    </source>
</evidence>
<evidence type="ECO:0000313" key="11">
    <source>
        <dbReference type="EMBL" id="NMF26744.1"/>
    </source>
</evidence>
<dbReference type="Pfam" id="PF01867">
    <property type="entry name" value="Cas_Cas1"/>
    <property type="match status" value="1"/>
</dbReference>
<dbReference type="AlphaFoldDB" id="A0A7X9Y1E3"/>
<evidence type="ECO:0000256" key="7">
    <source>
        <dbReference type="ARBA" id="ARBA00023125"/>
    </source>
</evidence>
<gene>
    <name evidence="11" type="primary">cas1c</name>
    <name evidence="10" type="synonym">cas1</name>
    <name evidence="11" type="ORF">HF885_10010</name>
</gene>
<evidence type="ECO:0000256" key="9">
    <source>
        <dbReference type="ARBA" id="ARBA00038592"/>
    </source>
</evidence>
<dbReference type="EC" id="3.1.-.-" evidence="10"/>
<evidence type="ECO:0000256" key="5">
    <source>
        <dbReference type="ARBA" id="ARBA00022842"/>
    </source>
</evidence>
<name>A0A7X9Y1E3_9ACTN</name>
<evidence type="ECO:0000256" key="4">
    <source>
        <dbReference type="ARBA" id="ARBA00022801"/>
    </source>
</evidence>
<dbReference type="InterPro" id="IPR019856">
    <property type="entry name" value="CRISPR-assoc_Cas1_DVULG"/>
</dbReference>
<dbReference type="Proteomes" id="UP000565613">
    <property type="component" value="Unassembled WGS sequence"/>
</dbReference>
<evidence type="ECO:0000256" key="6">
    <source>
        <dbReference type="ARBA" id="ARBA00023118"/>
    </source>
</evidence>
<keyword evidence="3 10" id="KW-0255">Endonuclease</keyword>
<accession>A0A7X9Y1E3</accession>
<dbReference type="InterPro" id="IPR042211">
    <property type="entry name" value="CRISPR-assoc_Cas1_N"/>
</dbReference>
<dbReference type="PANTHER" id="PTHR34353">
    <property type="entry name" value="CRISPR-ASSOCIATED ENDONUCLEASE CAS1 1"/>
    <property type="match status" value="1"/>
</dbReference>
<keyword evidence="5 10" id="KW-0460">Magnesium</keyword>
<dbReference type="GO" id="GO:0004520">
    <property type="term" value="F:DNA endonuclease activity"/>
    <property type="evidence" value="ECO:0007669"/>
    <property type="project" value="InterPro"/>
</dbReference>
<sequence>MRRLGNTLYILSDDLFLTVDNENVVAKRSGEVVGRVPLHTLTNIYSFSYMGASPALMGKCAEEGIELAFFTPRGKFLADVAGMPKGNVLLRHAQSLMTVNEKRVLEISKHFIMGKVFNSKWVLERCIRDHGVRVDTDSLQRISQHLSESLKSIENCTSIDTLRGIEGDAAAEYFSVFSELILNVDDAFIFNGRNKRPPLDPVNAMLSLFYTVLALDCGSALRGAGLDPYIGFMHTDRPGRRSLALDCMEELRPVMVDRFVVTCINNRTVKARHFEKHEEGEVTLTDEGRKLLFDAWQSKKRETITHPYLREKMPWGLVPVVQAQLVAQYIRGDIDGYPPFLWK</sequence>
<keyword evidence="8 10" id="KW-0464">Manganese</keyword>
<dbReference type="GO" id="GO:0003677">
    <property type="term" value="F:DNA binding"/>
    <property type="evidence" value="ECO:0007669"/>
    <property type="project" value="UniProtKB-KW"/>
</dbReference>
<dbReference type="InterPro" id="IPR042206">
    <property type="entry name" value="CRISPR-assoc_Cas1_C"/>
</dbReference>
<protein>
    <recommendedName>
        <fullName evidence="10">CRISPR-associated endonuclease Cas1</fullName>
        <ecNumber evidence="10">3.1.-.-</ecNumber>
    </recommendedName>
</protein>
<dbReference type="HAMAP" id="MF_01470">
    <property type="entry name" value="Cas1"/>
    <property type="match status" value="1"/>
</dbReference>
<comment type="similarity">
    <text evidence="10">Belongs to the CRISPR-associated endonuclease Cas1 family.</text>
</comment>
<dbReference type="GO" id="GO:0051607">
    <property type="term" value="P:defense response to virus"/>
    <property type="evidence" value="ECO:0007669"/>
    <property type="project" value="UniProtKB-UniRule"/>
</dbReference>
<comment type="caution">
    <text evidence="11">The sequence shown here is derived from an EMBL/GenBank/DDBJ whole genome shotgun (WGS) entry which is preliminary data.</text>
</comment>
<dbReference type="InterPro" id="IPR002729">
    <property type="entry name" value="CRISPR-assoc_Cas1"/>
</dbReference>
<evidence type="ECO:0000256" key="10">
    <source>
        <dbReference type="HAMAP-Rule" id="MF_01470"/>
    </source>
</evidence>
<dbReference type="GO" id="GO:0046872">
    <property type="term" value="F:metal ion binding"/>
    <property type="evidence" value="ECO:0007669"/>
    <property type="project" value="UniProtKB-UniRule"/>
</dbReference>
<keyword evidence="4 10" id="KW-0378">Hydrolase</keyword>
<keyword evidence="2 10" id="KW-0479">Metal-binding</keyword>
<feature type="binding site" evidence="10">
    <location>
        <position position="234"/>
    </location>
    <ligand>
        <name>Mn(2+)</name>
        <dbReference type="ChEBI" id="CHEBI:29035"/>
    </ligand>
</feature>
<keyword evidence="7 10" id="KW-0238">DNA-binding</keyword>
<organism evidence="11 12">
    <name type="scientific">Parafannyhessea umbonata</name>
    <dbReference type="NCBI Taxonomy" id="604330"/>
    <lineage>
        <taxon>Bacteria</taxon>
        <taxon>Bacillati</taxon>
        <taxon>Actinomycetota</taxon>
        <taxon>Coriobacteriia</taxon>
        <taxon>Coriobacteriales</taxon>
        <taxon>Atopobiaceae</taxon>
        <taxon>Parafannyhessea</taxon>
    </lineage>
</organism>
<dbReference type="RefSeq" id="WP_170104767.1">
    <property type="nucleotide sequence ID" value="NZ_JABAGR010000015.1"/>
</dbReference>
<keyword evidence="1 10" id="KW-0540">Nuclease</keyword>
<dbReference type="NCBIfam" id="TIGR03640">
    <property type="entry name" value="cas1_DVULG"/>
    <property type="match status" value="1"/>
</dbReference>
<evidence type="ECO:0000256" key="1">
    <source>
        <dbReference type="ARBA" id="ARBA00022722"/>
    </source>
</evidence>
<proteinExistence type="inferred from homology"/>
<dbReference type="GO" id="GO:0043571">
    <property type="term" value="P:maintenance of CRISPR repeat elements"/>
    <property type="evidence" value="ECO:0007669"/>
    <property type="project" value="UniProtKB-UniRule"/>
</dbReference>
<comment type="subunit">
    <text evidence="9 10">Homodimer, forms a heterotetramer with a Cas2 homodimer.</text>
</comment>
<comment type="cofactor">
    <cofactor evidence="10">
        <name>Mg(2+)</name>
        <dbReference type="ChEBI" id="CHEBI:18420"/>
    </cofactor>
    <cofactor evidence="10">
        <name>Mn(2+)</name>
        <dbReference type="ChEBI" id="CHEBI:29035"/>
    </cofactor>
</comment>
<dbReference type="GO" id="GO:0016787">
    <property type="term" value="F:hydrolase activity"/>
    <property type="evidence" value="ECO:0007669"/>
    <property type="project" value="UniProtKB-KW"/>
</dbReference>
<evidence type="ECO:0000313" key="12">
    <source>
        <dbReference type="Proteomes" id="UP000565613"/>
    </source>
</evidence>
<dbReference type="PANTHER" id="PTHR34353:SF2">
    <property type="entry name" value="CRISPR-ASSOCIATED ENDONUCLEASE CAS1 1"/>
    <property type="match status" value="1"/>
</dbReference>
<dbReference type="Gene3D" id="3.100.10.20">
    <property type="entry name" value="CRISPR-associated endonuclease Cas1, N-terminal domain"/>
    <property type="match status" value="1"/>
</dbReference>
<dbReference type="EMBL" id="JABAGR010000015">
    <property type="protein sequence ID" value="NMF26744.1"/>
    <property type="molecule type" value="Genomic_DNA"/>
</dbReference>
<evidence type="ECO:0000256" key="3">
    <source>
        <dbReference type="ARBA" id="ARBA00022759"/>
    </source>
</evidence>
<dbReference type="NCBIfam" id="TIGR00287">
    <property type="entry name" value="cas1"/>
    <property type="match status" value="1"/>
</dbReference>
<feature type="binding site" evidence="10">
    <location>
        <position position="166"/>
    </location>
    <ligand>
        <name>Mn(2+)</name>
        <dbReference type="ChEBI" id="CHEBI:29035"/>
    </ligand>
</feature>
<reference evidence="11 12" key="1">
    <citation type="submission" date="2020-04" db="EMBL/GenBank/DDBJ databases">
        <authorList>
            <person name="Hitch T.C.A."/>
            <person name="Wylensek D."/>
            <person name="Clavel T."/>
        </authorList>
    </citation>
    <scope>NUCLEOTIDE SEQUENCE [LARGE SCALE GENOMIC DNA]</scope>
    <source>
        <strain evidence="11 12">105184</strain>
    </source>
</reference>
<comment type="function">
    <text evidence="10">CRISPR (clustered regularly interspaced short palindromic repeat), is an adaptive immune system that provides protection against mobile genetic elements (viruses, transposable elements and conjugative plasmids). CRISPR clusters contain spacers, sequences complementary to antecedent mobile elements, and target invading nucleic acids. CRISPR clusters are transcribed and processed into CRISPR RNA (crRNA). Acts as a dsDNA endonuclease. Involved in the integration of spacer DNA into the CRISPR cassette.</text>
</comment>
<feature type="binding site" evidence="10">
    <location>
        <position position="249"/>
    </location>
    <ligand>
        <name>Mn(2+)</name>
        <dbReference type="ChEBI" id="CHEBI:29035"/>
    </ligand>
</feature>
<dbReference type="InterPro" id="IPR050646">
    <property type="entry name" value="Cas1"/>
</dbReference>